<comment type="function">
    <text evidence="17">Interacts with EME1 to form a DNA structure-specific endonuclease with substrate preference for branched DNA structures with a 5'-end at the branch nick. Typical substrates include 3'-flap structures, D-loops, replication forks and nicked Holliday junctions. May be required in mitosis for the processing of stalled or collapsed replication fork intermediates. May be required in meiosis for the repair of meiosis-specific double strand breaks subsequent to single-end invasion (SEI).</text>
</comment>
<feature type="region of interest" description="Disordered" evidence="18">
    <location>
        <begin position="88"/>
        <end position="114"/>
    </location>
</feature>
<dbReference type="GO" id="GO:0000727">
    <property type="term" value="P:double-strand break repair via break-induced replication"/>
    <property type="evidence" value="ECO:0007669"/>
    <property type="project" value="UniProtKB-UniRule"/>
</dbReference>
<evidence type="ECO:0000256" key="18">
    <source>
        <dbReference type="SAM" id="MobiDB-lite"/>
    </source>
</evidence>
<proteinExistence type="inferred from homology"/>
<evidence type="ECO:0000256" key="5">
    <source>
        <dbReference type="ARBA" id="ARBA00022618"/>
    </source>
</evidence>
<dbReference type="Gene3D" id="1.10.150.670">
    <property type="entry name" value="Crossover junction endonuclease EME1, DNA-binding domain"/>
    <property type="match status" value="1"/>
</dbReference>
<dbReference type="InterPro" id="IPR006166">
    <property type="entry name" value="ERCC4_domain"/>
</dbReference>
<gene>
    <name evidence="20" type="ORF">LUZ63_012443</name>
</gene>
<evidence type="ECO:0000256" key="17">
    <source>
        <dbReference type="RuleBase" id="RU369042"/>
    </source>
</evidence>
<dbReference type="GO" id="GO:0051301">
    <property type="term" value="P:cell division"/>
    <property type="evidence" value="ECO:0007669"/>
    <property type="project" value="UniProtKB-KW"/>
</dbReference>
<evidence type="ECO:0000256" key="9">
    <source>
        <dbReference type="ARBA" id="ARBA00022763"/>
    </source>
</evidence>
<dbReference type="GO" id="GO:0000712">
    <property type="term" value="P:resolution of meiotic recombination intermediates"/>
    <property type="evidence" value="ECO:0007669"/>
    <property type="project" value="TreeGrafter"/>
</dbReference>
<dbReference type="CDD" id="cd21036">
    <property type="entry name" value="WH_MUS81"/>
    <property type="match status" value="1"/>
</dbReference>
<keyword evidence="7 17" id="KW-0479">Metal-binding</keyword>
<evidence type="ECO:0000313" key="21">
    <source>
        <dbReference type="Proteomes" id="UP001151287"/>
    </source>
</evidence>
<dbReference type="GO" id="GO:0008821">
    <property type="term" value="F:crossover junction DNA endonuclease activity"/>
    <property type="evidence" value="ECO:0007669"/>
    <property type="project" value="UniProtKB-UniRule"/>
</dbReference>
<evidence type="ECO:0000256" key="3">
    <source>
        <dbReference type="ARBA" id="ARBA00010015"/>
    </source>
</evidence>
<dbReference type="CDD" id="cd20074">
    <property type="entry name" value="XPF_nuclease_Mus81"/>
    <property type="match status" value="1"/>
</dbReference>
<evidence type="ECO:0000256" key="4">
    <source>
        <dbReference type="ARBA" id="ARBA00017114"/>
    </source>
</evidence>
<dbReference type="GO" id="GO:0031573">
    <property type="term" value="P:mitotic intra-S DNA damage checkpoint signaling"/>
    <property type="evidence" value="ECO:0007669"/>
    <property type="project" value="TreeGrafter"/>
</dbReference>
<evidence type="ECO:0000256" key="12">
    <source>
        <dbReference type="ARBA" id="ARBA00022842"/>
    </source>
</evidence>
<keyword evidence="6 17" id="KW-0540">Nuclease</keyword>
<dbReference type="InterPro" id="IPR042530">
    <property type="entry name" value="EME1/EME2_C"/>
</dbReference>
<keyword evidence="11 17" id="KW-0378">Hydrolase</keyword>
<dbReference type="InterPro" id="IPR047416">
    <property type="entry name" value="XPF_nuclease_Mus81"/>
</dbReference>
<evidence type="ECO:0000256" key="15">
    <source>
        <dbReference type="ARBA" id="ARBA00023242"/>
    </source>
</evidence>
<dbReference type="EMBL" id="JAMQYH010000003">
    <property type="protein sequence ID" value="KAJ1695745.1"/>
    <property type="molecule type" value="Genomic_DNA"/>
</dbReference>
<dbReference type="InterPro" id="IPR036388">
    <property type="entry name" value="WH-like_DNA-bd_sf"/>
</dbReference>
<reference evidence="20" key="1">
    <citation type="journal article" date="2022" name="Cell">
        <title>Repeat-based holocentromeres influence genome architecture and karyotype evolution.</title>
        <authorList>
            <person name="Hofstatter P.G."/>
            <person name="Thangavel G."/>
            <person name="Lux T."/>
            <person name="Neumann P."/>
            <person name="Vondrak T."/>
            <person name="Novak P."/>
            <person name="Zhang M."/>
            <person name="Costa L."/>
            <person name="Castellani M."/>
            <person name="Scott A."/>
            <person name="Toegelov H."/>
            <person name="Fuchs J."/>
            <person name="Mata-Sucre Y."/>
            <person name="Dias Y."/>
            <person name="Vanzela A.L.L."/>
            <person name="Huettel B."/>
            <person name="Almeida C.C.S."/>
            <person name="Simkova H."/>
            <person name="Souza G."/>
            <person name="Pedrosa-Harand A."/>
            <person name="Macas J."/>
            <person name="Mayer K.F.X."/>
            <person name="Houben A."/>
            <person name="Marques A."/>
        </authorList>
    </citation>
    <scope>NUCLEOTIDE SEQUENCE</scope>
    <source>
        <strain evidence="20">RhyBre1mFocal</strain>
    </source>
</reference>
<comment type="subcellular location">
    <subcellularLocation>
        <location evidence="2 17">Nucleus</location>
    </subcellularLocation>
</comment>
<keyword evidence="15 17" id="KW-0539">Nucleus</keyword>
<evidence type="ECO:0000256" key="2">
    <source>
        <dbReference type="ARBA" id="ARBA00004123"/>
    </source>
</evidence>
<feature type="domain" description="ERCC4" evidence="19">
    <location>
        <begin position="377"/>
        <end position="474"/>
    </location>
</feature>
<evidence type="ECO:0000256" key="14">
    <source>
        <dbReference type="ARBA" id="ARBA00023204"/>
    </source>
</evidence>
<dbReference type="Gene3D" id="3.40.50.10130">
    <property type="match status" value="1"/>
</dbReference>
<keyword evidence="13 17" id="KW-0233">DNA recombination</keyword>
<keyword evidence="21" id="KW-1185">Reference proteome</keyword>
<dbReference type="FunFam" id="3.40.50.10130:FF:000005">
    <property type="entry name" value="crossover junction endonuclease MUS81 isoform X1"/>
    <property type="match status" value="1"/>
</dbReference>
<dbReference type="GO" id="GO:0048257">
    <property type="term" value="F:3'-flap endonuclease activity"/>
    <property type="evidence" value="ECO:0007669"/>
    <property type="project" value="TreeGrafter"/>
</dbReference>
<keyword evidence="8 17" id="KW-0255">Endonuclease</keyword>
<keyword evidence="5" id="KW-0132">Cell division</keyword>
<dbReference type="InterPro" id="IPR011335">
    <property type="entry name" value="Restrct_endonuc-II-like"/>
</dbReference>
<dbReference type="InterPro" id="IPR033309">
    <property type="entry name" value="Mus81"/>
</dbReference>
<accession>A0A9Q0HRZ1</accession>
<dbReference type="Gene3D" id="1.10.10.10">
    <property type="entry name" value="Winged helix-like DNA-binding domain superfamily/Winged helix DNA-binding domain"/>
    <property type="match status" value="1"/>
</dbReference>
<comment type="caution">
    <text evidence="20">The sequence shown here is derived from an EMBL/GenBank/DDBJ whole genome shotgun (WGS) entry which is preliminary data.</text>
</comment>
<keyword evidence="14 17" id="KW-0234">DNA repair</keyword>
<keyword evidence="10" id="KW-0498">Mitosis</keyword>
<dbReference type="GO" id="GO:0046872">
    <property type="term" value="F:metal ion binding"/>
    <property type="evidence" value="ECO:0007669"/>
    <property type="project" value="UniProtKB-UniRule"/>
</dbReference>
<comment type="subunit">
    <text evidence="17">Interacts with EME1.</text>
</comment>
<dbReference type="GO" id="GO:0006308">
    <property type="term" value="P:DNA catabolic process"/>
    <property type="evidence" value="ECO:0007669"/>
    <property type="project" value="UniProtKB-UniRule"/>
</dbReference>
<keyword evidence="10" id="KW-0131">Cell cycle</keyword>
<name>A0A9Q0HRZ1_9POAL</name>
<evidence type="ECO:0000256" key="6">
    <source>
        <dbReference type="ARBA" id="ARBA00022722"/>
    </source>
</evidence>
<keyword evidence="16" id="KW-0469">Meiosis</keyword>
<dbReference type="EC" id="3.1.22.-" evidence="17"/>
<dbReference type="OrthoDB" id="5963188at2759"/>
<dbReference type="SUPFAM" id="SSF52980">
    <property type="entry name" value="Restriction endonuclease-like"/>
    <property type="match status" value="1"/>
</dbReference>
<dbReference type="GO" id="GO:0048476">
    <property type="term" value="C:Holliday junction resolvase complex"/>
    <property type="evidence" value="ECO:0007669"/>
    <property type="project" value="UniProtKB-UniRule"/>
</dbReference>
<evidence type="ECO:0000256" key="1">
    <source>
        <dbReference type="ARBA" id="ARBA00001946"/>
    </source>
</evidence>
<feature type="region of interest" description="Disordered" evidence="18">
    <location>
        <begin position="275"/>
        <end position="314"/>
    </location>
</feature>
<dbReference type="GO" id="GO:0005634">
    <property type="term" value="C:nucleus"/>
    <property type="evidence" value="ECO:0007669"/>
    <property type="project" value="UniProtKB-SubCell"/>
</dbReference>
<comment type="cofactor">
    <cofactor evidence="1 17">
        <name>Mg(2+)</name>
        <dbReference type="ChEBI" id="CHEBI:18420"/>
    </cofactor>
</comment>
<dbReference type="PANTHER" id="PTHR13451:SF0">
    <property type="entry name" value="CROSSOVER JUNCTION ENDONUCLEASE MUS81"/>
    <property type="match status" value="1"/>
</dbReference>
<dbReference type="PANTHER" id="PTHR13451">
    <property type="entry name" value="CLASS II CROSSOVER JUNCTION ENDONUCLEASE MUS81"/>
    <property type="match status" value="1"/>
</dbReference>
<keyword evidence="9 17" id="KW-0227">DNA damage</keyword>
<organism evidence="20 21">
    <name type="scientific">Rhynchospora breviuscula</name>
    <dbReference type="NCBI Taxonomy" id="2022672"/>
    <lineage>
        <taxon>Eukaryota</taxon>
        <taxon>Viridiplantae</taxon>
        <taxon>Streptophyta</taxon>
        <taxon>Embryophyta</taxon>
        <taxon>Tracheophyta</taxon>
        <taxon>Spermatophyta</taxon>
        <taxon>Magnoliopsida</taxon>
        <taxon>Liliopsida</taxon>
        <taxon>Poales</taxon>
        <taxon>Cyperaceae</taxon>
        <taxon>Cyperoideae</taxon>
        <taxon>Rhynchosporeae</taxon>
        <taxon>Rhynchospora</taxon>
    </lineage>
</organism>
<evidence type="ECO:0000256" key="10">
    <source>
        <dbReference type="ARBA" id="ARBA00022776"/>
    </source>
</evidence>
<evidence type="ECO:0000256" key="13">
    <source>
        <dbReference type="ARBA" id="ARBA00023172"/>
    </source>
</evidence>
<dbReference type="Pfam" id="PF02732">
    <property type="entry name" value="ERCC4"/>
    <property type="match status" value="1"/>
</dbReference>
<keyword evidence="12 17" id="KW-0460">Magnesium</keyword>
<dbReference type="Proteomes" id="UP001151287">
    <property type="component" value="Unassembled WGS sequence"/>
</dbReference>
<sequence>MATPMETARPVRCPANEAVALYLFNKRQEMAAASSNGFSENLDMTLSKAYGNICAAKTPIKTLKDLSQIKGVGKWILRLMKGFFPDEASPSTDSLSTDVVAPQKGKKPKPTRRYVPQKNSVSYALLITLYREMINGKTYMKKQELIDAAEASGLSRTSVGPDKAKGRPGQFGSTPKDWYTGWSCMKTLISKGLVVKSSCPAKYMLTDEGVEAARDCLSRSGLDDLTDKEPINLRIQNDHHVQNDHHGASSSDMDCIPTISNTEPMLDMQICQVDISDSDSDSGSNPHEKAPKISSATLATSTSYSSPERFSFDPAPTKTSLIPVNTIQDSFNLRGCNTSDSEFSISKRDLTDGGIINTLAMPPSQPGERFNETYDVILILDERENFGSRFRKVVDTISSQFKVPVEVRRLPVGDGLWIARHKQVKKEYVLDFIVERKNVDDLRCSIRDNRYRDQKLRLQRCGLKKLIYLVEGDPNLIESADSIKTACFTTEILEGFDVQRTTGFADTVRKYGHLTKSIIEYYSANFSGNSSNFSRRDSMVCPSFGEFVRRCQDLEKMTVTDVFALQLMQVPQVTEETALAVVEVYPTVLSLVKAYSLLVSKSLVLFLITFHSRIGQTWKLTNSLSGLLDSNNLITCFKMIYSFFWIKSGDLFHLFR</sequence>
<evidence type="ECO:0000256" key="11">
    <source>
        <dbReference type="ARBA" id="ARBA00022801"/>
    </source>
</evidence>
<dbReference type="Pfam" id="PF21136">
    <property type="entry name" value="WHD_MUS81"/>
    <property type="match status" value="1"/>
</dbReference>
<dbReference type="FunFam" id="1.10.10.10:FF:000307">
    <property type="entry name" value="Crossover junction endonuclease MUS81"/>
    <property type="match status" value="1"/>
</dbReference>
<dbReference type="AlphaFoldDB" id="A0A9Q0HRZ1"/>
<evidence type="ECO:0000256" key="7">
    <source>
        <dbReference type="ARBA" id="ARBA00022723"/>
    </source>
</evidence>
<dbReference type="InterPro" id="IPR047417">
    <property type="entry name" value="WHD_MUS81"/>
</dbReference>
<evidence type="ECO:0000259" key="19">
    <source>
        <dbReference type="SMART" id="SM00891"/>
    </source>
</evidence>
<dbReference type="SMART" id="SM00891">
    <property type="entry name" value="ERCC4"/>
    <property type="match status" value="1"/>
</dbReference>
<evidence type="ECO:0000313" key="20">
    <source>
        <dbReference type="EMBL" id="KAJ1695745.1"/>
    </source>
</evidence>
<comment type="similarity">
    <text evidence="3 17">Belongs to the XPF family.</text>
</comment>
<evidence type="ECO:0000256" key="8">
    <source>
        <dbReference type="ARBA" id="ARBA00022759"/>
    </source>
</evidence>
<dbReference type="GO" id="GO:0003677">
    <property type="term" value="F:DNA binding"/>
    <property type="evidence" value="ECO:0007669"/>
    <property type="project" value="UniProtKB-UniRule"/>
</dbReference>
<feature type="compositionally biased region" description="Low complexity" evidence="18">
    <location>
        <begin position="294"/>
        <end position="306"/>
    </location>
</feature>
<protein>
    <recommendedName>
        <fullName evidence="4 17">Crossover junction endonuclease MUS81</fullName>
        <ecNumber evidence="17">3.1.22.-</ecNumber>
    </recommendedName>
</protein>
<evidence type="ECO:0000256" key="16">
    <source>
        <dbReference type="ARBA" id="ARBA00023254"/>
    </source>
</evidence>